<evidence type="ECO:0000313" key="3">
    <source>
        <dbReference type="Proteomes" id="UP001444661"/>
    </source>
</evidence>
<comment type="caution">
    <text evidence="2">The sequence shown here is derived from an EMBL/GenBank/DDBJ whole genome shotgun (WGS) entry which is preliminary data.</text>
</comment>
<dbReference type="Pfam" id="PF00656">
    <property type="entry name" value="Peptidase_C14"/>
    <property type="match status" value="1"/>
</dbReference>
<gene>
    <name evidence="2" type="ORF">PG993_002310</name>
</gene>
<dbReference type="InterPro" id="IPR011600">
    <property type="entry name" value="Pept_C14_caspase"/>
</dbReference>
<dbReference type="Gene3D" id="3.40.50.1460">
    <property type="match status" value="1"/>
</dbReference>
<evidence type="ECO:0000259" key="1">
    <source>
        <dbReference type="Pfam" id="PF00656"/>
    </source>
</evidence>
<organism evidence="2 3">
    <name type="scientific">Apiospora rasikravindrae</name>
    <dbReference type="NCBI Taxonomy" id="990691"/>
    <lineage>
        <taxon>Eukaryota</taxon>
        <taxon>Fungi</taxon>
        <taxon>Dikarya</taxon>
        <taxon>Ascomycota</taxon>
        <taxon>Pezizomycotina</taxon>
        <taxon>Sordariomycetes</taxon>
        <taxon>Xylariomycetidae</taxon>
        <taxon>Amphisphaeriales</taxon>
        <taxon>Apiosporaceae</taxon>
        <taxon>Apiospora</taxon>
    </lineage>
</organism>
<keyword evidence="3" id="KW-1185">Reference proteome</keyword>
<dbReference type="Proteomes" id="UP001444661">
    <property type="component" value="Unassembled WGS sequence"/>
</dbReference>
<name>A0ABR1TW99_9PEZI</name>
<feature type="domain" description="Peptidase C14 caspase" evidence="1">
    <location>
        <begin position="37"/>
        <end position="190"/>
    </location>
</feature>
<reference evidence="2 3" key="1">
    <citation type="submission" date="2023-01" db="EMBL/GenBank/DDBJ databases">
        <title>Analysis of 21 Apiospora genomes using comparative genomics revels a genus with tremendous synthesis potential of carbohydrate active enzymes and secondary metabolites.</title>
        <authorList>
            <person name="Sorensen T."/>
        </authorList>
    </citation>
    <scope>NUCLEOTIDE SEQUENCE [LARGE SCALE GENOMIC DNA]</scope>
    <source>
        <strain evidence="2 3">CBS 33761</strain>
    </source>
</reference>
<sequence>MYPRDFPEEYYDAVHVFMVDWDVDREEGWLEEQRKQTSRLEAVFRDGHGYVTHRHNMGIYDGCSAATLSQNFKELTDGLDEKTLIIFFYAGRGTLLEPALDDTHDTPDLLMYCRDKDGRLCAPVSFDNFRENCVANLKNDVLIFLDCCYATTAELGSGSKEVIAASGKDRTSVQGKQGFTANIATLPDTARRDGRDSTTSLLFTDLVRRNFLKDPDADPAESPPVTLMKKIPLHAPLNKGQLPIVLAPVGRRLGDGESRQPVHQNLLWRKDISIILEVQFERGDVTAKFGLVHQLTGSLGEDHYWMGVCHRYRAPSQVLFIEVPLAVWYCLQPDPAIRFICIDAWEMGEMLEMPRVPR</sequence>
<proteinExistence type="predicted"/>
<evidence type="ECO:0000313" key="2">
    <source>
        <dbReference type="EMBL" id="KAK8050925.1"/>
    </source>
</evidence>
<protein>
    <recommendedName>
        <fullName evidence="1">Peptidase C14 caspase domain-containing protein</fullName>
    </recommendedName>
</protein>
<accession>A0ABR1TW99</accession>
<dbReference type="EMBL" id="JAQQWK010000002">
    <property type="protein sequence ID" value="KAK8050925.1"/>
    <property type="molecule type" value="Genomic_DNA"/>
</dbReference>